<dbReference type="EMBL" id="JAEPRD010000028">
    <property type="protein sequence ID" value="KAG2206825.1"/>
    <property type="molecule type" value="Genomic_DNA"/>
</dbReference>
<dbReference type="GO" id="GO:0004842">
    <property type="term" value="F:ubiquitin-protein transferase activity"/>
    <property type="evidence" value="ECO:0007669"/>
    <property type="project" value="InterPro"/>
</dbReference>
<dbReference type="PANTHER" id="PTHR13363">
    <property type="entry name" value="RING FINGER AND SRY DOMAIN-CONTAINING"/>
    <property type="match status" value="1"/>
</dbReference>
<evidence type="ECO:0000313" key="7">
    <source>
        <dbReference type="Proteomes" id="UP000603453"/>
    </source>
</evidence>
<dbReference type="InterPro" id="IPR043136">
    <property type="entry name" value="B30.2/SPRY_sf"/>
</dbReference>
<dbReference type="InterPro" id="IPR003877">
    <property type="entry name" value="SPRY_dom"/>
</dbReference>
<feature type="non-terminal residue" evidence="6">
    <location>
        <position position="1"/>
    </location>
</feature>
<dbReference type="GO" id="GO:0005737">
    <property type="term" value="C:cytoplasm"/>
    <property type="evidence" value="ECO:0007669"/>
    <property type="project" value="TreeGrafter"/>
</dbReference>
<dbReference type="GO" id="GO:0005219">
    <property type="term" value="F:ryanodine-sensitive calcium-release channel activity"/>
    <property type="evidence" value="ECO:0007669"/>
    <property type="project" value="InterPro"/>
</dbReference>
<dbReference type="SUPFAM" id="SSF49899">
    <property type="entry name" value="Concanavalin A-like lectins/glucanases"/>
    <property type="match status" value="1"/>
</dbReference>
<evidence type="ECO:0000313" key="6">
    <source>
        <dbReference type="EMBL" id="KAG2206825.1"/>
    </source>
</evidence>
<dbReference type="GO" id="GO:0008270">
    <property type="term" value="F:zinc ion binding"/>
    <property type="evidence" value="ECO:0007669"/>
    <property type="project" value="UniProtKB-KW"/>
</dbReference>
<feature type="region of interest" description="Disordered" evidence="4">
    <location>
        <begin position="310"/>
        <end position="335"/>
    </location>
</feature>
<dbReference type="InterPro" id="IPR013333">
    <property type="entry name" value="Ryan_recept"/>
</dbReference>
<protein>
    <recommendedName>
        <fullName evidence="5">B30.2/SPRY domain-containing protein</fullName>
    </recommendedName>
</protein>
<dbReference type="Proteomes" id="UP000603453">
    <property type="component" value="Unassembled WGS sequence"/>
</dbReference>
<sequence>MICLGGVFTGEHSIPIPKSLFQVVSILLWRNMHDPVLKKKQSNLFYSCLVLSYCSQHVTLDPEHNSPTNNFAFIELDLVSRSKYCIINHENNLQVRNDTWTFETVRATHCVPPVSERNDNEDEEDCVLHKYAYEVKLESDGLMQIGWVNDNFEFDAEGGNGVGDDTHSYGYDGNRSKKWHGKYCSMRTSYGLKWAEGDIITCAIDMDVGEIRYYKNGEDMGVAFYGVLVSCAWYPAISLSTGEQCKFQFGGAIDPLRYLPEGYTPISALALNESVYVKLPPPHFTKASTTNESEENDIAELANAMKKMSVHSPVIPDEDNGNAEPNLRPVDGGLS</sequence>
<dbReference type="InterPro" id="IPR045129">
    <property type="entry name" value="RNF123/RKP/RSPRY1"/>
</dbReference>
<dbReference type="OrthoDB" id="2967263at2759"/>
<dbReference type="PANTHER" id="PTHR13363:SF5">
    <property type="entry name" value="E3 UBIQUITIN-PROTEIN LIGASE RNF123"/>
    <property type="match status" value="1"/>
</dbReference>
<keyword evidence="1" id="KW-0479">Metal-binding</keyword>
<dbReference type="InterPro" id="IPR001870">
    <property type="entry name" value="B30.2/SPRY"/>
</dbReference>
<name>A0A8H7V4G1_9FUNG</name>
<keyword evidence="2" id="KW-0863">Zinc-finger</keyword>
<keyword evidence="3" id="KW-0862">Zinc</keyword>
<keyword evidence="7" id="KW-1185">Reference proteome</keyword>
<comment type="caution">
    <text evidence="6">The sequence shown here is derived from an EMBL/GenBank/DDBJ whole genome shotgun (WGS) entry which is preliminary data.</text>
</comment>
<feature type="domain" description="B30.2/SPRY" evidence="5">
    <location>
        <begin position="53"/>
        <end position="256"/>
    </location>
</feature>
<reference evidence="6" key="1">
    <citation type="submission" date="2020-12" db="EMBL/GenBank/DDBJ databases">
        <title>Metabolic potential, ecology and presence of endohyphal bacteria is reflected in genomic diversity of Mucoromycotina.</title>
        <authorList>
            <person name="Muszewska A."/>
            <person name="Okrasinska A."/>
            <person name="Steczkiewicz K."/>
            <person name="Drgas O."/>
            <person name="Orlowska M."/>
            <person name="Perlinska-Lenart U."/>
            <person name="Aleksandrzak-Piekarczyk T."/>
            <person name="Szatraj K."/>
            <person name="Zielenkiewicz U."/>
            <person name="Pilsyk S."/>
            <person name="Malc E."/>
            <person name="Mieczkowski P."/>
            <person name="Kruszewska J.S."/>
            <person name="Biernat P."/>
            <person name="Pawlowska J."/>
        </authorList>
    </citation>
    <scope>NUCLEOTIDE SEQUENCE</scope>
    <source>
        <strain evidence="6">WA0000017839</strain>
    </source>
</reference>
<dbReference type="PROSITE" id="PS50188">
    <property type="entry name" value="B302_SPRY"/>
    <property type="match status" value="1"/>
</dbReference>
<dbReference type="AlphaFoldDB" id="A0A8H7V4G1"/>
<gene>
    <name evidence="6" type="ORF">INT47_007581</name>
</gene>
<evidence type="ECO:0000256" key="3">
    <source>
        <dbReference type="ARBA" id="ARBA00022833"/>
    </source>
</evidence>
<dbReference type="GO" id="GO:0051603">
    <property type="term" value="P:proteolysis involved in protein catabolic process"/>
    <property type="evidence" value="ECO:0007669"/>
    <property type="project" value="TreeGrafter"/>
</dbReference>
<evidence type="ECO:0000256" key="2">
    <source>
        <dbReference type="ARBA" id="ARBA00022771"/>
    </source>
</evidence>
<dbReference type="PRINTS" id="PR00795">
    <property type="entry name" value="RYANODINER"/>
</dbReference>
<proteinExistence type="predicted"/>
<evidence type="ECO:0000256" key="1">
    <source>
        <dbReference type="ARBA" id="ARBA00022723"/>
    </source>
</evidence>
<accession>A0A8H7V4G1</accession>
<dbReference type="Gene3D" id="2.60.120.920">
    <property type="match status" value="1"/>
</dbReference>
<evidence type="ECO:0000259" key="5">
    <source>
        <dbReference type="PROSITE" id="PS50188"/>
    </source>
</evidence>
<organism evidence="6 7">
    <name type="scientific">Mucor saturninus</name>
    <dbReference type="NCBI Taxonomy" id="64648"/>
    <lineage>
        <taxon>Eukaryota</taxon>
        <taxon>Fungi</taxon>
        <taxon>Fungi incertae sedis</taxon>
        <taxon>Mucoromycota</taxon>
        <taxon>Mucoromycotina</taxon>
        <taxon>Mucoromycetes</taxon>
        <taxon>Mucorales</taxon>
        <taxon>Mucorineae</taxon>
        <taxon>Mucoraceae</taxon>
        <taxon>Mucor</taxon>
    </lineage>
</organism>
<evidence type="ECO:0000256" key="4">
    <source>
        <dbReference type="SAM" id="MobiDB-lite"/>
    </source>
</evidence>
<dbReference type="Pfam" id="PF00622">
    <property type="entry name" value="SPRY"/>
    <property type="match status" value="1"/>
</dbReference>
<dbReference type="InterPro" id="IPR013320">
    <property type="entry name" value="ConA-like_dom_sf"/>
</dbReference>
<dbReference type="SMART" id="SM00449">
    <property type="entry name" value="SPRY"/>
    <property type="match status" value="1"/>
</dbReference>